<evidence type="ECO:0000256" key="7">
    <source>
        <dbReference type="ARBA" id="ARBA00048782"/>
    </source>
</evidence>
<evidence type="ECO:0000256" key="8">
    <source>
        <dbReference type="SAM" id="Phobius"/>
    </source>
</evidence>
<evidence type="ECO:0000313" key="10">
    <source>
        <dbReference type="EMBL" id="KAL3778583.1"/>
    </source>
</evidence>
<dbReference type="SUPFAM" id="SSF55068">
    <property type="entry name" value="Peptide methionine sulfoxide reductase"/>
    <property type="match status" value="1"/>
</dbReference>
<evidence type="ECO:0000256" key="1">
    <source>
        <dbReference type="ARBA" id="ARBA00005591"/>
    </source>
</evidence>
<name>A0ABD3NT61_9STRA</name>
<evidence type="ECO:0000256" key="6">
    <source>
        <dbReference type="ARBA" id="ARBA00047806"/>
    </source>
</evidence>
<keyword evidence="8" id="KW-0472">Membrane</keyword>
<dbReference type="AlphaFoldDB" id="A0ABD3NT61"/>
<feature type="transmembrane region" description="Helical" evidence="8">
    <location>
        <begin position="243"/>
        <end position="265"/>
    </location>
</feature>
<dbReference type="GO" id="GO:0008113">
    <property type="term" value="F:peptide-methionine (S)-S-oxide reductase activity"/>
    <property type="evidence" value="ECO:0007669"/>
    <property type="project" value="UniProtKB-EC"/>
</dbReference>
<dbReference type="Gene3D" id="3.30.1060.10">
    <property type="entry name" value="Peptide methionine sulphoxide reductase MsrA"/>
    <property type="match status" value="1"/>
</dbReference>
<dbReference type="Proteomes" id="UP001530315">
    <property type="component" value="Unassembled WGS sequence"/>
</dbReference>
<comment type="catalytic activity">
    <reaction evidence="7">
        <text>[thioredoxin]-disulfide + L-methionine + H2O = L-methionine (S)-S-oxide + [thioredoxin]-dithiol</text>
        <dbReference type="Rhea" id="RHEA:19993"/>
        <dbReference type="Rhea" id="RHEA-COMP:10698"/>
        <dbReference type="Rhea" id="RHEA-COMP:10700"/>
        <dbReference type="ChEBI" id="CHEBI:15377"/>
        <dbReference type="ChEBI" id="CHEBI:29950"/>
        <dbReference type="ChEBI" id="CHEBI:50058"/>
        <dbReference type="ChEBI" id="CHEBI:57844"/>
        <dbReference type="ChEBI" id="CHEBI:58772"/>
        <dbReference type="EC" id="1.8.4.11"/>
    </reaction>
</comment>
<comment type="similarity">
    <text evidence="1">Belongs to the MsrA Met sulfoxide reductase family.</text>
</comment>
<dbReference type="InterPro" id="IPR002569">
    <property type="entry name" value="Met_Sox_Rdtase_MsrA_dom"/>
</dbReference>
<keyword evidence="3" id="KW-0560">Oxidoreductase</keyword>
<evidence type="ECO:0000256" key="2">
    <source>
        <dbReference type="ARBA" id="ARBA00012502"/>
    </source>
</evidence>
<organism evidence="10 11">
    <name type="scientific">Stephanodiscus triporus</name>
    <dbReference type="NCBI Taxonomy" id="2934178"/>
    <lineage>
        <taxon>Eukaryota</taxon>
        <taxon>Sar</taxon>
        <taxon>Stramenopiles</taxon>
        <taxon>Ochrophyta</taxon>
        <taxon>Bacillariophyta</taxon>
        <taxon>Coscinodiscophyceae</taxon>
        <taxon>Thalassiosirophycidae</taxon>
        <taxon>Stephanodiscales</taxon>
        <taxon>Stephanodiscaceae</taxon>
        <taxon>Stephanodiscus</taxon>
    </lineage>
</organism>
<dbReference type="Pfam" id="PF01625">
    <property type="entry name" value="PMSR"/>
    <property type="match status" value="1"/>
</dbReference>
<keyword evidence="11" id="KW-1185">Reference proteome</keyword>
<reference evidence="10 11" key="1">
    <citation type="submission" date="2024-10" db="EMBL/GenBank/DDBJ databases">
        <title>Updated reference genomes for cyclostephanoid diatoms.</title>
        <authorList>
            <person name="Roberts W.R."/>
            <person name="Alverson A.J."/>
        </authorList>
    </citation>
    <scope>NUCLEOTIDE SEQUENCE [LARGE SCALE GENOMIC DNA]</scope>
    <source>
        <strain evidence="10 11">AJA276-08</strain>
    </source>
</reference>
<evidence type="ECO:0000313" key="11">
    <source>
        <dbReference type="Proteomes" id="UP001530315"/>
    </source>
</evidence>
<dbReference type="PANTHER" id="PTHR42799:SF2">
    <property type="entry name" value="MITOCHONDRIAL PEPTIDE METHIONINE SULFOXIDE REDUCTASE"/>
    <property type="match status" value="1"/>
</dbReference>
<evidence type="ECO:0000259" key="9">
    <source>
        <dbReference type="Pfam" id="PF01625"/>
    </source>
</evidence>
<feature type="domain" description="Peptide methionine sulphoxide reductase MsrA" evidence="9">
    <location>
        <begin position="57"/>
        <end position="209"/>
    </location>
</feature>
<gene>
    <name evidence="10" type="ORF">ACHAW5_007038</name>
</gene>
<dbReference type="InterPro" id="IPR036509">
    <property type="entry name" value="Met_Sox_Rdtase_MsrA_sf"/>
</dbReference>
<proteinExistence type="inferred from homology"/>
<evidence type="ECO:0000256" key="4">
    <source>
        <dbReference type="ARBA" id="ARBA00030273"/>
    </source>
</evidence>
<evidence type="ECO:0000256" key="5">
    <source>
        <dbReference type="ARBA" id="ARBA00030643"/>
    </source>
</evidence>
<protein>
    <recommendedName>
        <fullName evidence="2">peptide-methionine (S)-S-oxide reductase</fullName>
        <ecNumber evidence="2">1.8.4.11</ecNumber>
    </recommendedName>
    <alternativeName>
        <fullName evidence="5">Peptide-methionine (S)-S-oxide reductase</fullName>
    </alternativeName>
    <alternativeName>
        <fullName evidence="4">Protein-methionine-S-oxide reductase</fullName>
    </alternativeName>
</protein>
<keyword evidence="8" id="KW-0812">Transmembrane</keyword>
<evidence type="ECO:0000256" key="3">
    <source>
        <dbReference type="ARBA" id="ARBA00023002"/>
    </source>
</evidence>
<dbReference type="PANTHER" id="PTHR42799">
    <property type="entry name" value="MITOCHONDRIAL PEPTIDE METHIONINE SULFOXIDE REDUCTASE"/>
    <property type="match status" value="1"/>
</dbReference>
<dbReference type="EMBL" id="JALLAZ020001209">
    <property type="protein sequence ID" value="KAL3778583.1"/>
    <property type="molecule type" value="Genomic_DNA"/>
</dbReference>
<comment type="caution">
    <text evidence="10">The sequence shown here is derived from an EMBL/GenBank/DDBJ whole genome shotgun (WGS) entry which is preliminary data.</text>
</comment>
<sequence length="289" mass="32067">MLQMKKTRQRLILIASVLTALADWSAAFSCFGAIQTRRRAGNNIGAPPPPLAMAVREATFGMGCFWEPAESLLRRPGVLATAVGYAGAPPGKPAPTYDDVCFGNDWVEAVRVAYDDEKLSYAELLDYFFECQKPGYKRQYASVVFANDGVEARDARSWKEERSRASSALSKRRDGDADGSKITSYDIVNIEPATVFYRAEEYHQRYWEKFRLRGLIGIVLLAGESGVYNDFVYKMAGNDNVELFGLSFDGVCGALFLAGAGWMLLERLVVRNVRELKPGDLICAVAPRE</sequence>
<dbReference type="EC" id="1.8.4.11" evidence="2"/>
<dbReference type="InterPro" id="IPR050162">
    <property type="entry name" value="MsrA_MetSO_reductase"/>
</dbReference>
<comment type="catalytic activity">
    <reaction evidence="6">
        <text>L-methionyl-[protein] + [thioredoxin]-disulfide + H2O = L-methionyl-(S)-S-oxide-[protein] + [thioredoxin]-dithiol</text>
        <dbReference type="Rhea" id="RHEA:14217"/>
        <dbReference type="Rhea" id="RHEA-COMP:10698"/>
        <dbReference type="Rhea" id="RHEA-COMP:10700"/>
        <dbReference type="Rhea" id="RHEA-COMP:12313"/>
        <dbReference type="Rhea" id="RHEA-COMP:12315"/>
        <dbReference type="ChEBI" id="CHEBI:15377"/>
        <dbReference type="ChEBI" id="CHEBI:16044"/>
        <dbReference type="ChEBI" id="CHEBI:29950"/>
        <dbReference type="ChEBI" id="CHEBI:44120"/>
        <dbReference type="ChEBI" id="CHEBI:50058"/>
        <dbReference type="EC" id="1.8.4.11"/>
    </reaction>
</comment>
<accession>A0ABD3NT61</accession>
<keyword evidence="8" id="KW-1133">Transmembrane helix</keyword>